<dbReference type="OrthoDB" id="205546at2759"/>
<keyword evidence="4" id="KW-0256">Endoplasmic reticulum</keyword>
<dbReference type="Pfam" id="PF07281">
    <property type="entry name" value="INSIG"/>
    <property type="match status" value="1"/>
</dbReference>
<dbReference type="GO" id="GO:0016126">
    <property type="term" value="P:sterol biosynthetic process"/>
    <property type="evidence" value="ECO:0007669"/>
    <property type="project" value="TreeGrafter"/>
</dbReference>
<keyword evidence="9" id="KW-1185">Reference proteome</keyword>
<keyword evidence="6 7" id="KW-0472">Membrane</keyword>
<proteinExistence type="inferred from homology"/>
<feature type="transmembrane region" description="Helical" evidence="7">
    <location>
        <begin position="117"/>
        <end position="138"/>
    </location>
</feature>
<dbReference type="RefSeq" id="XP_041407493.1">
    <property type="nucleotide sequence ID" value="XM_041551559.1"/>
</dbReference>
<dbReference type="PANTHER" id="PTHR15301:SF3">
    <property type="entry name" value="PROTEIN NSG1-RELATED"/>
    <property type="match status" value="1"/>
</dbReference>
<evidence type="ECO:0000313" key="8">
    <source>
        <dbReference type="EMBL" id="CAB4255649.1"/>
    </source>
</evidence>
<comment type="subcellular location">
    <subcellularLocation>
        <location evidence="1">Endoplasmic reticulum membrane</location>
        <topology evidence="1">Multi-pass membrane protein</topology>
    </subcellularLocation>
</comment>
<dbReference type="GeneID" id="64858705"/>
<gene>
    <name evidence="8" type="ORF">KABA2_07S01342</name>
</gene>
<feature type="transmembrane region" description="Helical" evidence="7">
    <location>
        <begin position="226"/>
        <end position="249"/>
    </location>
</feature>
<dbReference type="AlphaFoldDB" id="A0A8H2VHA3"/>
<dbReference type="InterPro" id="IPR025929">
    <property type="entry name" value="INSIG_fam"/>
</dbReference>
<dbReference type="EMBL" id="CAEFZW010000007">
    <property type="protein sequence ID" value="CAB4255649.1"/>
    <property type="molecule type" value="Genomic_DNA"/>
</dbReference>
<dbReference type="Proteomes" id="UP000644660">
    <property type="component" value="Unassembled WGS sequence"/>
</dbReference>
<evidence type="ECO:0000256" key="6">
    <source>
        <dbReference type="ARBA" id="ARBA00023136"/>
    </source>
</evidence>
<evidence type="ECO:0000256" key="3">
    <source>
        <dbReference type="ARBA" id="ARBA00022692"/>
    </source>
</evidence>
<reference evidence="8 9" key="1">
    <citation type="submission" date="2020-05" db="EMBL/GenBank/DDBJ databases">
        <authorList>
            <person name="Casaregola S."/>
            <person name="Devillers H."/>
            <person name="Grondin C."/>
        </authorList>
    </citation>
    <scope>NUCLEOTIDE SEQUENCE [LARGE SCALE GENOMIC DNA]</scope>
    <source>
        <strain evidence="8 9">CLIB 1767</strain>
    </source>
</reference>
<feature type="transmembrane region" description="Helical" evidence="7">
    <location>
        <begin position="200"/>
        <end position="219"/>
    </location>
</feature>
<feature type="transmembrane region" description="Helical" evidence="7">
    <location>
        <begin position="60"/>
        <end position="80"/>
    </location>
</feature>
<organism evidence="8 9">
    <name type="scientific">Maudiozyma barnettii</name>
    <dbReference type="NCBI Taxonomy" id="61262"/>
    <lineage>
        <taxon>Eukaryota</taxon>
        <taxon>Fungi</taxon>
        <taxon>Dikarya</taxon>
        <taxon>Ascomycota</taxon>
        <taxon>Saccharomycotina</taxon>
        <taxon>Saccharomycetes</taxon>
        <taxon>Saccharomycetales</taxon>
        <taxon>Saccharomycetaceae</taxon>
        <taxon>Maudiozyma</taxon>
    </lineage>
</organism>
<keyword evidence="5 7" id="KW-1133">Transmembrane helix</keyword>
<comment type="similarity">
    <text evidence="2">Belongs to the INSIG family.</text>
</comment>
<sequence>MSKPASLKTEDSVSNLVKPTLYSIYDKDITTSSTDYSALRHIPNIETVTTKKEKSFYEQLIIITYATIILFIFGNIFAALSNELYDNLTLKRGMLSVTLHSIAKYINENIVLIDKSIVFGILGILCGFVIPLCDNIFFSKYNYKMNSSNEFQSILKCLNSILGISLGIKHLRWKSSIQASSSWGLLNIIMWLYFDGSLSTLTVGSVISFVSCIISFNTITNDNYSLLLYIMDFYFFSLLIFGKIGRYLLRNY</sequence>
<dbReference type="GO" id="GO:0005789">
    <property type="term" value="C:endoplasmic reticulum membrane"/>
    <property type="evidence" value="ECO:0007669"/>
    <property type="project" value="UniProtKB-SubCell"/>
</dbReference>
<evidence type="ECO:0000256" key="7">
    <source>
        <dbReference type="SAM" id="Phobius"/>
    </source>
</evidence>
<name>A0A8H2VHA3_9SACH</name>
<comment type="caution">
    <text evidence="8">The sequence shown here is derived from an EMBL/GenBank/DDBJ whole genome shotgun (WGS) entry which is preliminary data.</text>
</comment>
<dbReference type="PANTHER" id="PTHR15301">
    <property type="entry name" value="INSULIN-INDUCED GENE 1"/>
    <property type="match status" value="1"/>
</dbReference>
<evidence type="ECO:0000256" key="4">
    <source>
        <dbReference type="ARBA" id="ARBA00022824"/>
    </source>
</evidence>
<evidence type="ECO:0000256" key="5">
    <source>
        <dbReference type="ARBA" id="ARBA00022989"/>
    </source>
</evidence>
<keyword evidence="3 7" id="KW-0812">Transmembrane</keyword>
<evidence type="ECO:0000256" key="2">
    <source>
        <dbReference type="ARBA" id="ARBA00007475"/>
    </source>
</evidence>
<accession>A0A8H2VHA3</accession>
<protein>
    <submittedName>
        <fullName evidence="8">Similar to Saccharomyces cerevisiae YHR133C NSG1 Protein involved in regulation of sterol biosynthesis</fullName>
    </submittedName>
</protein>
<evidence type="ECO:0000256" key="1">
    <source>
        <dbReference type="ARBA" id="ARBA00004477"/>
    </source>
</evidence>
<evidence type="ECO:0000313" key="9">
    <source>
        <dbReference type="Proteomes" id="UP000644660"/>
    </source>
</evidence>